<accession>A0A556MI61</accession>
<organism evidence="1 2">
    <name type="scientific">Mucilaginibacter corticis</name>
    <dbReference type="NCBI Taxonomy" id="2597670"/>
    <lineage>
        <taxon>Bacteria</taxon>
        <taxon>Pseudomonadati</taxon>
        <taxon>Bacteroidota</taxon>
        <taxon>Sphingobacteriia</taxon>
        <taxon>Sphingobacteriales</taxon>
        <taxon>Sphingobacteriaceae</taxon>
        <taxon>Mucilaginibacter</taxon>
    </lineage>
</organism>
<dbReference type="EMBL" id="VLPK01000003">
    <property type="protein sequence ID" value="TSJ39553.1"/>
    <property type="molecule type" value="Genomic_DNA"/>
</dbReference>
<keyword evidence="2" id="KW-1185">Reference proteome</keyword>
<protein>
    <submittedName>
        <fullName evidence="1">Uncharacterized protein</fullName>
    </submittedName>
</protein>
<dbReference type="RefSeq" id="WP_144249590.1">
    <property type="nucleotide sequence ID" value="NZ_VLPK01000003.1"/>
</dbReference>
<gene>
    <name evidence="1" type="ORF">FO440_17580</name>
</gene>
<evidence type="ECO:0000313" key="2">
    <source>
        <dbReference type="Proteomes" id="UP000318733"/>
    </source>
</evidence>
<name>A0A556MI61_9SPHI</name>
<dbReference type="Proteomes" id="UP000318733">
    <property type="component" value="Unassembled WGS sequence"/>
</dbReference>
<reference evidence="1 2" key="1">
    <citation type="submission" date="2019-07" db="EMBL/GenBank/DDBJ databases">
        <authorList>
            <person name="Huq M.A."/>
        </authorList>
    </citation>
    <scope>NUCLEOTIDE SEQUENCE [LARGE SCALE GENOMIC DNA]</scope>
    <source>
        <strain evidence="1 2">MAH-19</strain>
    </source>
</reference>
<evidence type="ECO:0000313" key="1">
    <source>
        <dbReference type="EMBL" id="TSJ39553.1"/>
    </source>
</evidence>
<dbReference type="AlphaFoldDB" id="A0A556MI61"/>
<proteinExistence type="predicted"/>
<comment type="caution">
    <text evidence="1">The sequence shown here is derived from an EMBL/GenBank/DDBJ whole genome shotgun (WGS) entry which is preliminary data.</text>
</comment>
<sequence>MRWNQYEYAELDFYKDIDLLDEDFAEILSPTPVKSIRQFFWIERDYISPDLIKPVLIFNKELEIPSNIIFAIGLKYAKHFLQW</sequence>